<dbReference type="EMBL" id="BK015607">
    <property type="protein sequence ID" value="DAE15550.1"/>
    <property type="molecule type" value="Genomic_DNA"/>
</dbReference>
<name>A0A8S5Q837_9CAUD</name>
<reference evidence="1" key="1">
    <citation type="journal article" date="2021" name="Proc. Natl. Acad. Sci. U.S.A.">
        <title>A Catalog of Tens of Thousands of Viruses from Human Metagenomes Reveals Hidden Associations with Chronic Diseases.</title>
        <authorList>
            <person name="Tisza M.J."/>
            <person name="Buck C.B."/>
        </authorList>
    </citation>
    <scope>NUCLEOTIDE SEQUENCE</scope>
    <source>
        <strain evidence="1">Ctm8X17</strain>
    </source>
</reference>
<proteinExistence type="predicted"/>
<sequence length="58" mass="6746">MASYEEQVKVYRDVARGDAFHNFVKECNERLALLAMEGYTTEQGIELLKLYAMRSNNQ</sequence>
<accession>A0A8S5Q837</accession>
<organism evidence="1">
    <name type="scientific">Myoviridae sp. ctm8X17</name>
    <dbReference type="NCBI Taxonomy" id="2825168"/>
    <lineage>
        <taxon>Viruses</taxon>
        <taxon>Duplodnaviria</taxon>
        <taxon>Heunggongvirae</taxon>
        <taxon>Uroviricota</taxon>
        <taxon>Caudoviricetes</taxon>
    </lineage>
</organism>
<evidence type="ECO:0000313" key="1">
    <source>
        <dbReference type="EMBL" id="DAE15550.1"/>
    </source>
</evidence>
<protein>
    <submittedName>
        <fullName evidence="1">Uncharacterized protein</fullName>
    </submittedName>
</protein>